<sequence>MDIKQKPDEQLSKTYCHLKNNVLVNNQKNWDQFPEVLDWERIDQEVKEAMKKIEKELYRLDLPIPEC</sequence>
<accession>A0ABZ0YB14</accession>
<evidence type="ECO:0000313" key="2">
    <source>
        <dbReference type="Proteomes" id="UP001321908"/>
    </source>
</evidence>
<evidence type="ECO:0000313" key="1">
    <source>
        <dbReference type="EMBL" id="WQH09240.1"/>
    </source>
</evidence>
<gene>
    <name evidence="1" type="ORF">SR908_00835</name>
</gene>
<dbReference type="RefSeq" id="WP_246922108.1">
    <property type="nucleotide sequence ID" value="NZ_CP140151.1"/>
</dbReference>
<reference evidence="1 2" key="1">
    <citation type="submission" date="2023-11" db="EMBL/GenBank/DDBJ databases">
        <title>MicrobeMod: A computational toolkit for identifying prokaryotic methylation and restriction-modification with nanopore sequencing.</title>
        <authorList>
            <person name="Crits-Christoph A."/>
            <person name="Kang S.C."/>
            <person name="Lee H."/>
            <person name="Ostrov N."/>
        </authorList>
    </citation>
    <scope>NUCLEOTIDE SEQUENCE [LARGE SCALE GENOMIC DNA]</scope>
    <source>
        <strain evidence="1 2">ATCC 43984</strain>
    </source>
</reference>
<name>A0ABZ0YB14_9GAMM</name>
<dbReference type="Proteomes" id="UP001321908">
    <property type="component" value="Chromosome"/>
</dbReference>
<organism evidence="1 2">
    <name type="scientific">Chromohalobacter canadensis</name>
    <dbReference type="NCBI Taxonomy" id="141389"/>
    <lineage>
        <taxon>Bacteria</taxon>
        <taxon>Pseudomonadati</taxon>
        <taxon>Pseudomonadota</taxon>
        <taxon>Gammaproteobacteria</taxon>
        <taxon>Oceanospirillales</taxon>
        <taxon>Halomonadaceae</taxon>
        <taxon>Chromohalobacter</taxon>
    </lineage>
</organism>
<proteinExistence type="predicted"/>
<protein>
    <submittedName>
        <fullName evidence="1">Uncharacterized protein</fullName>
    </submittedName>
</protein>
<keyword evidence="2" id="KW-1185">Reference proteome</keyword>
<dbReference type="EMBL" id="CP140151">
    <property type="protein sequence ID" value="WQH09240.1"/>
    <property type="molecule type" value="Genomic_DNA"/>
</dbReference>